<dbReference type="InterPro" id="IPR022284">
    <property type="entry name" value="GPAT/DHAPAT"/>
</dbReference>
<evidence type="ECO:0000256" key="2">
    <source>
        <dbReference type="ARBA" id="ARBA00004765"/>
    </source>
</evidence>
<evidence type="ECO:0000256" key="8">
    <source>
        <dbReference type="ARBA" id="ARBA00022516"/>
    </source>
</evidence>
<dbReference type="GO" id="GO:0005886">
    <property type="term" value="C:plasma membrane"/>
    <property type="evidence" value="ECO:0007669"/>
    <property type="project" value="UniProtKB-SubCell"/>
</dbReference>
<evidence type="ECO:0000313" key="18">
    <source>
        <dbReference type="EMBL" id="CEN32086.1"/>
    </source>
</evidence>
<dbReference type="AlphaFoldDB" id="A0A0H5C544"/>
<evidence type="ECO:0000256" key="4">
    <source>
        <dbReference type="ARBA" id="ARBA00007937"/>
    </source>
</evidence>
<dbReference type="InterPro" id="IPR028354">
    <property type="entry name" value="GPAT_PlsB"/>
</dbReference>
<dbReference type="CDD" id="cd07993">
    <property type="entry name" value="LPLAT_DHAPAT-like"/>
    <property type="match status" value="1"/>
</dbReference>
<evidence type="ECO:0000256" key="9">
    <source>
        <dbReference type="ARBA" id="ARBA00022679"/>
    </source>
</evidence>
<evidence type="ECO:0000256" key="3">
    <source>
        <dbReference type="ARBA" id="ARBA00005189"/>
    </source>
</evidence>
<feature type="transmembrane region" description="Helical" evidence="16">
    <location>
        <begin position="693"/>
        <end position="710"/>
    </location>
</feature>
<evidence type="ECO:0000259" key="17">
    <source>
        <dbReference type="SMART" id="SM00563"/>
    </source>
</evidence>
<dbReference type="EMBL" id="LN774881">
    <property type="protein sequence ID" value="CEN32086.1"/>
    <property type="molecule type" value="Genomic_DNA"/>
</dbReference>
<dbReference type="EC" id="2.3.1.15" evidence="5"/>
<keyword evidence="14 18" id="KW-0012">Acyltransferase</keyword>
<evidence type="ECO:0000256" key="5">
    <source>
        <dbReference type="ARBA" id="ARBA00013113"/>
    </source>
</evidence>
<evidence type="ECO:0000256" key="13">
    <source>
        <dbReference type="ARBA" id="ARBA00023264"/>
    </source>
</evidence>
<evidence type="ECO:0000256" key="10">
    <source>
        <dbReference type="ARBA" id="ARBA00023098"/>
    </source>
</evidence>
<evidence type="ECO:0000256" key="16">
    <source>
        <dbReference type="SAM" id="Phobius"/>
    </source>
</evidence>
<dbReference type="SUPFAM" id="SSF69593">
    <property type="entry name" value="Glycerol-3-phosphate (1)-acyltransferase"/>
    <property type="match status" value="1"/>
</dbReference>
<dbReference type="InterPro" id="IPR045520">
    <property type="entry name" value="GPAT/DHAPAT_C"/>
</dbReference>
<reference evidence="19" key="1">
    <citation type="submission" date="2015-01" db="EMBL/GenBank/DDBJ databases">
        <authorList>
            <person name="Manzano-Marin A."/>
            <person name="Manzano-Marin A."/>
        </authorList>
    </citation>
    <scope>NUCLEOTIDE SEQUENCE [LARGE SCALE GENOMIC DNA]</scope>
    <source>
        <strain evidence="19">obscurior</strain>
    </source>
</reference>
<organism evidence="18 19">
    <name type="scientific">Candidatus Westeberhardia cardiocondylae</name>
    <dbReference type="NCBI Taxonomy" id="1594731"/>
    <lineage>
        <taxon>Bacteria</taxon>
        <taxon>Pseudomonadati</taxon>
        <taxon>Pseudomonadota</taxon>
        <taxon>Gammaproteobacteria</taxon>
        <taxon>Enterobacterales</taxon>
        <taxon>Enterobacteriaceae</taxon>
        <taxon>ant endosymbionts</taxon>
        <taxon>Candidatus Westeberhardia</taxon>
    </lineage>
</organism>
<evidence type="ECO:0000256" key="12">
    <source>
        <dbReference type="ARBA" id="ARBA00023209"/>
    </source>
</evidence>
<evidence type="ECO:0000256" key="15">
    <source>
        <dbReference type="ARBA" id="ARBA00048427"/>
    </source>
</evidence>
<proteinExistence type="inferred from homology"/>
<dbReference type="Proteomes" id="UP000242753">
    <property type="component" value="Chromosome I"/>
</dbReference>
<feature type="transmembrane region" description="Helical" evidence="16">
    <location>
        <begin position="142"/>
        <end position="164"/>
    </location>
</feature>
<keyword evidence="10" id="KW-0443">Lipid metabolism</keyword>
<dbReference type="GO" id="GO:0016024">
    <property type="term" value="P:CDP-diacylglycerol biosynthetic process"/>
    <property type="evidence" value="ECO:0007669"/>
    <property type="project" value="UniProtKB-UniPathway"/>
</dbReference>
<comment type="catalytic activity">
    <reaction evidence="15">
        <text>sn-glycerol 3-phosphate + an acyl-CoA = a 1-acyl-sn-glycero-3-phosphate + CoA</text>
        <dbReference type="Rhea" id="RHEA:15325"/>
        <dbReference type="ChEBI" id="CHEBI:57287"/>
        <dbReference type="ChEBI" id="CHEBI:57597"/>
        <dbReference type="ChEBI" id="CHEBI:57970"/>
        <dbReference type="ChEBI" id="CHEBI:58342"/>
        <dbReference type="EC" id="2.3.1.15"/>
    </reaction>
</comment>
<name>A0A0H5C544_9ENTR</name>
<keyword evidence="11 16" id="KW-0472">Membrane</keyword>
<dbReference type="PANTHER" id="PTHR12563:SF17">
    <property type="entry name" value="DIHYDROXYACETONE PHOSPHATE ACYLTRANSFERASE"/>
    <property type="match status" value="1"/>
</dbReference>
<dbReference type="PIRSF" id="PIRSF000437">
    <property type="entry name" value="GPAT_DHAPAT"/>
    <property type="match status" value="1"/>
</dbReference>
<dbReference type="InterPro" id="IPR002123">
    <property type="entry name" value="Plipid/glycerol_acylTrfase"/>
</dbReference>
<dbReference type="KEGG" id="wca:WEOB_132"/>
<evidence type="ECO:0000256" key="1">
    <source>
        <dbReference type="ARBA" id="ARBA00004413"/>
    </source>
</evidence>
<protein>
    <recommendedName>
        <fullName evidence="6">Glycerol-3-phosphate acyltransferase</fullName>
        <ecNumber evidence="5">2.3.1.15</ecNumber>
    </recommendedName>
</protein>
<dbReference type="Pfam" id="PF01553">
    <property type="entry name" value="Acyltransferase"/>
    <property type="match status" value="1"/>
</dbReference>
<keyword evidence="19" id="KW-1185">Reference proteome</keyword>
<dbReference type="GO" id="GO:0006631">
    <property type="term" value="P:fatty acid metabolic process"/>
    <property type="evidence" value="ECO:0007669"/>
    <property type="project" value="TreeGrafter"/>
</dbReference>
<keyword evidence="9 18" id="KW-0808">Transferase</keyword>
<keyword evidence="13" id="KW-1208">Phospholipid metabolism</keyword>
<accession>A0A0H5C544</accession>
<keyword evidence="16" id="KW-1133">Transmembrane helix</keyword>
<dbReference type="NCBIfam" id="NF003441">
    <property type="entry name" value="PRK04974.1"/>
    <property type="match status" value="1"/>
</dbReference>
<evidence type="ECO:0000256" key="11">
    <source>
        <dbReference type="ARBA" id="ARBA00023136"/>
    </source>
</evidence>
<feature type="transmembrane region" description="Helical" evidence="16">
    <location>
        <begin position="622"/>
        <end position="650"/>
    </location>
</feature>
<keyword evidence="16" id="KW-0812">Transmembrane</keyword>
<comment type="pathway">
    <text evidence="3">Lipid metabolism.</text>
</comment>
<dbReference type="PANTHER" id="PTHR12563">
    <property type="entry name" value="GLYCEROL-3-PHOSPHATE ACYLTRANSFERASE"/>
    <property type="match status" value="1"/>
</dbReference>
<dbReference type="STRING" id="1594731.WEOB_132"/>
<dbReference type="RefSeq" id="WP_281263986.1">
    <property type="nucleotide sequence ID" value="NZ_LN774881.1"/>
</dbReference>
<dbReference type="NCBIfam" id="TIGR03703">
    <property type="entry name" value="plsB"/>
    <property type="match status" value="1"/>
</dbReference>
<dbReference type="InterPro" id="IPR041728">
    <property type="entry name" value="GPAT/DHAPAT_LPLAT"/>
</dbReference>
<comment type="pathway">
    <text evidence="2">Phospholipid metabolism; CDP-diacylglycerol biosynthesis; CDP-diacylglycerol from sn-glycerol 3-phosphate: step 1/3.</text>
</comment>
<dbReference type="GO" id="GO:0004366">
    <property type="term" value="F:glycerol-3-phosphate O-acyltransferase activity"/>
    <property type="evidence" value="ECO:0007669"/>
    <property type="project" value="UniProtKB-EC"/>
</dbReference>
<dbReference type="SMART" id="SM00563">
    <property type="entry name" value="PlsC"/>
    <property type="match status" value="1"/>
</dbReference>
<evidence type="ECO:0000256" key="14">
    <source>
        <dbReference type="ARBA" id="ARBA00023315"/>
    </source>
</evidence>
<feature type="domain" description="Phospholipid/glycerol acyltransferase" evidence="17">
    <location>
        <begin position="306"/>
        <end position="432"/>
    </location>
</feature>
<evidence type="ECO:0000313" key="19">
    <source>
        <dbReference type="Proteomes" id="UP000242753"/>
    </source>
</evidence>
<sequence length="821" mass="98520">MSILLKVYFFVLNLVITVFIKSKVISRNSNFYRDLNYSFPIVYVLFQRSYFDLLILRSKCLELGFPDPFSTICISNKVFPSYVFFLDKENFFFNKHLRYMRLKEFLYKYLKLYQSNSKIVDLHLILVSVVSGKFPKKGLRKFFNFFSLWFNLLYFIKRIILIFFFGRNSFIYFFQFFSVRYITMKYDSDKYIIEKFLGVVRIFFIKQKIVSIGPKLIFYKDLLDKFFFKKRINKILKNMVDSKKISMEQAKNNVVYFIKEIAANFSYIIVYFSDKVLTFFYNRYFNGFCINNINKVFEAFNKGYNVIYIPCHRSHIDYLLVSYVMYHQGIVLPHVIAGINLNVWPIGIIFRFLGAFFIRRVFKNKFYALIFREYLFELLNQGYSIEYFIEGGRSRSGKLLRPKTGILTMLVHAALKNSFQPIVLVPIYLGYEHVIEIDMYVKELHGEIKKNDIFFILNKIRKIDNFGVCYINFGELFPLSSWLFRKIPLHYRCNNSFIQEIKRSSYLRTLVDKISIIIMIKINNAVAVHSINLCSIILLSSKKYSLKCSILLMQLACYLSLLKKVPYSREITISKLTPYEMFKYALSMKKISIRYDIFDDIIFISKKQFALMNYCKNNIQHLFIFPSFIANIIIFHIKGIHMCVLSKYIILLYPLIRSELFIRYEIDDVSAVITNFILELRRQNLLAYNSKNMFLYPVFSHLYILKLLSFNMQNRLRNYFIVFFVLKMYKKNSFCFLEKNMNMIIKKLSFYFRDDQKFYWFDQTILKDMLIFLKRKRYFTDDMVVIDKVNEIFCILCKLVNYKFLNLIKNVVSSLIRNIVI</sequence>
<comment type="subcellular location">
    <subcellularLocation>
        <location evidence="1">Cell membrane</location>
        <topology evidence="1">Peripheral membrane protein</topology>
        <orientation evidence="1">Cytoplasmic side</orientation>
    </subcellularLocation>
</comment>
<keyword evidence="12" id="KW-0594">Phospholipid biosynthesis</keyword>
<feature type="transmembrane region" description="Helical" evidence="16">
    <location>
        <begin position="343"/>
        <end position="362"/>
    </location>
</feature>
<dbReference type="Pfam" id="PF19277">
    <property type="entry name" value="GPAT_C"/>
    <property type="match status" value="1"/>
</dbReference>
<comment type="similarity">
    <text evidence="4">Belongs to the GPAT/DAPAT family.</text>
</comment>
<gene>
    <name evidence="18" type="primary">plsB</name>
    <name evidence="18" type="ORF">WEOB_132</name>
</gene>
<dbReference type="PIRSF" id="PIRSF500064">
    <property type="entry name" value="GPAT"/>
    <property type="match status" value="1"/>
</dbReference>
<dbReference type="PATRIC" id="fig|1594731.3.peg.120"/>
<keyword evidence="7" id="KW-1003">Cell membrane</keyword>
<evidence type="ECO:0000256" key="7">
    <source>
        <dbReference type="ARBA" id="ARBA00022475"/>
    </source>
</evidence>
<dbReference type="UniPathway" id="UPA00557">
    <property type="reaction ID" value="UER00612"/>
</dbReference>
<keyword evidence="8" id="KW-0444">Lipid biosynthesis</keyword>
<evidence type="ECO:0000256" key="6">
    <source>
        <dbReference type="ARBA" id="ARBA00013432"/>
    </source>
</evidence>